<dbReference type="Proteomes" id="UP001296706">
    <property type="component" value="Unassembled WGS sequence"/>
</dbReference>
<accession>A0ABX1R583</accession>
<sequence length="51" mass="5768">MRFHVVAQWLCRTCEVEGRDLENEPSCWNCGGEVIVTARPTVAMERCGTEP</sequence>
<proteinExistence type="predicted"/>
<evidence type="ECO:0000313" key="1">
    <source>
        <dbReference type="EMBL" id="NMH75552.1"/>
    </source>
</evidence>
<evidence type="ECO:0000313" key="2">
    <source>
        <dbReference type="Proteomes" id="UP001296706"/>
    </source>
</evidence>
<dbReference type="RefSeq" id="WP_169393631.1">
    <property type="nucleotide sequence ID" value="NZ_BAAAJH010000016.1"/>
</dbReference>
<organism evidence="1 2">
    <name type="scientific">Pseudonocardia xinjiangensis</name>
    <dbReference type="NCBI Taxonomy" id="75289"/>
    <lineage>
        <taxon>Bacteria</taxon>
        <taxon>Bacillati</taxon>
        <taxon>Actinomycetota</taxon>
        <taxon>Actinomycetes</taxon>
        <taxon>Pseudonocardiales</taxon>
        <taxon>Pseudonocardiaceae</taxon>
        <taxon>Pseudonocardia</taxon>
    </lineage>
</organism>
<evidence type="ECO:0008006" key="3">
    <source>
        <dbReference type="Google" id="ProtNLM"/>
    </source>
</evidence>
<gene>
    <name evidence="1" type="ORF">HF577_00175</name>
</gene>
<protein>
    <recommendedName>
        <fullName evidence="3">Rubrerythrin-like domain-containing protein</fullName>
    </recommendedName>
</protein>
<reference evidence="1 2" key="1">
    <citation type="submission" date="2020-04" db="EMBL/GenBank/DDBJ databases">
        <authorList>
            <person name="Klaysubun C."/>
            <person name="Duangmal K."/>
            <person name="Lipun K."/>
        </authorList>
    </citation>
    <scope>NUCLEOTIDE SEQUENCE [LARGE SCALE GENOMIC DNA]</scope>
    <source>
        <strain evidence="1 2">JCM 11839</strain>
    </source>
</reference>
<name>A0ABX1R583_9PSEU</name>
<keyword evidence="2" id="KW-1185">Reference proteome</keyword>
<comment type="caution">
    <text evidence="1">The sequence shown here is derived from an EMBL/GenBank/DDBJ whole genome shotgun (WGS) entry which is preliminary data.</text>
</comment>
<dbReference type="EMBL" id="JAAXKY010000001">
    <property type="protein sequence ID" value="NMH75552.1"/>
    <property type="molecule type" value="Genomic_DNA"/>
</dbReference>